<comment type="caution">
    <text evidence="1">The sequence shown here is derived from an EMBL/GenBank/DDBJ whole genome shotgun (WGS) entry which is preliminary data.</text>
</comment>
<name>A0A9N8HQI4_9STRA</name>
<keyword evidence="2" id="KW-1185">Reference proteome</keyword>
<evidence type="ECO:0000313" key="1">
    <source>
        <dbReference type="EMBL" id="CAB9521457.1"/>
    </source>
</evidence>
<dbReference type="Proteomes" id="UP001153069">
    <property type="component" value="Unassembled WGS sequence"/>
</dbReference>
<dbReference type="EMBL" id="CAICTM010001194">
    <property type="protein sequence ID" value="CAB9521457.1"/>
    <property type="molecule type" value="Genomic_DNA"/>
</dbReference>
<dbReference type="InterPro" id="IPR032710">
    <property type="entry name" value="NTF2-like_dom_sf"/>
</dbReference>
<protein>
    <submittedName>
        <fullName evidence="1">Uncharacterized protein</fullName>
    </submittedName>
</protein>
<gene>
    <name evidence="1" type="ORF">SEMRO_1196_G251490.1</name>
</gene>
<organism evidence="1 2">
    <name type="scientific">Seminavis robusta</name>
    <dbReference type="NCBI Taxonomy" id="568900"/>
    <lineage>
        <taxon>Eukaryota</taxon>
        <taxon>Sar</taxon>
        <taxon>Stramenopiles</taxon>
        <taxon>Ochrophyta</taxon>
        <taxon>Bacillariophyta</taxon>
        <taxon>Bacillariophyceae</taxon>
        <taxon>Bacillariophycidae</taxon>
        <taxon>Naviculales</taxon>
        <taxon>Naviculaceae</taxon>
        <taxon>Seminavis</taxon>
    </lineage>
</organism>
<sequence length="197" mass="22167">MKDLSNSIAANKPSITPLCHKDSSFAGLATLDELRSKARDMFHLPPMDKKQSVLDELFQFSSSVDYCDNEHQVEVLRHHYINEFGSSDTDSSTTEEEVLKDYLDDSVIHKVVDDLPSTYRGKSGAVHAWHDLAAVMKGPCTFDLTHVSVCRNHAQVNWKAECSKPNRRTIFGTDSFTFDDSNHIKMQTTVALSNQET</sequence>
<reference evidence="1" key="1">
    <citation type="submission" date="2020-06" db="EMBL/GenBank/DDBJ databases">
        <authorList>
            <consortium name="Plant Systems Biology data submission"/>
        </authorList>
    </citation>
    <scope>NUCLEOTIDE SEQUENCE</scope>
    <source>
        <strain evidence="1">D6</strain>
    </source>
</reference>
<dbReference type="SUPFAM" id="SSF54427">
    <property type="entry name" value="NTF2-like"/>
    <property type="match status" value="1"/>
</dbReference>
<evidence type="ECO:0000313" key="2">
    <source>
        <dbReference type="Proteomes" id="UP001153069"/>
    </source>
</evidence>
<dbReference type="AlphaFoldDB" id="A0A9N8HQI4"/>
<accession>A0A9N8HQI4</accession>
<proteinExistence type="predicted"/>